<dbReference type="AlphaFoldDB" id="A0A0M9DHG9"/>
<dbReference type="Proteomes" id="UP000037977">
    <property type="component" value="Unassembled WGS sequence"/>
</dbReference>
<protein>
    <recommendedName>
        <fullName evidence="3">YolD-like protein</fullName>
    </recommendedName>
</protein>
<evidence type="ECO:0000313" key="1">
    <source>
        <dbReference type="EMBL" id="KOY80506.1"/>
    </source>
</evidence>
<comment type="caution">
    <text evidence="1">The sequence shown here is derived from an EMBL/GenBank/DDBJ whole genome shotgun (WGS) entry which is preliminary data.</text>
</comment>
<gene>
    <name evidence="1" type="ORF">ADM90_14910</name>
</gene>
<proteinExistence type="predicted"/>
<dbReference type="EMBL" id="LGCI01000010">
    <property type="protein sequence ID" value="KOY80506.1"/>
    <property type="molecule type" value="Genomic_DNA"/>
</dbReference>
<evidence type="ECO:0008006" key="3">
    <source>
        <dbReference type="Google" id="ProtNLM"/>
    </source>
</evidence>
<dbReference type="Pfam" id="PF08863">
    <property type="entry name" value="YolD"/>
    <property type="match status" value="1"/>
</dbReference>
<organism evidence="1 2">
    <name type="scientific">Lysinibacillus macroides</name>
    <dbReference type="NCBI Taxonomy" id="33935"/>
    <lineage>
        <taxon>Bacteria</taxon>
        <taxon>Bacillati</taxon>
        <taxon>Bacillota</taxon>
        <taxon>Bacilli</taxon>
        <taxon>Bacillales</taxon>
        <taxon>Bacillaceae</taxon>
        <taxon>Lysinibacillus</taxon>
    </lineage>
</organism>
<dbReference type="RefSeq" id="WP_053995752.1">
    <property type="nucleotide sequence ID" value="NZ_LGCI01000010.1"/>
</dbReference>
<sequence length="110" mass="13134">MKDRGMVKWTAMMLPEHQMLLKIWRQERLMEPQRERAEWELEELQQTITRALTQHHYILLTVWEYGRYRQWSGIIQAINDKELLLVTDTVTKSIPLSYIDAAYIEGDGDA</sequence>
<dbReference type="InterPro" id="IPR014962">
    <property type="entry name" value="YolD"/>
</dbReference>
<dbReference type="OrthoDB" id="1644322at2"/>
<dbReference type="STRING" id="33935.ADM90_14910"/>
<keyword evidence="2" id="KW-1185">Reference proteome</keyword>
<name>A0A0M9DHG9_9BACI</name>
<evidence type="ECO:0000313" key="2">
    <source>
        <dbReference type="Proteomes" id="UP000037977"/>
    </source>
</evidence>
<reference evidence="1 2" key="1">
    <citation type="submission" date="2015-07" db="EMBL/GenBank/DDBJ databases">
        <title>Genome sequencing project for genomic taxonomy and phylogenomics of Bacillus-like bacteria.</title>
        <authorList>
            <person name="Liu B."/>
            <person name="Wang J."/>
            <person name="Zhu Y."/>
            <person name="Liu G."/>
            <person name="Chen Q."/>
            <person name="Chen Z."/>
            <person name="Che J."/>
            <person name="Ge C."/>
            <person name="Shi H."/>
            <person name="Pan Z."/>
            <person name="Liu X."/>
        </authorList>
    </citation>
    <scope>NUCLEOTIDE SEQUENCE [LARGE SCALE GENOMIC DNA]</scope>
    <source>
        <strain evidence="1 2">DSM 54</strain>
    </source>
</reference>
<accession>A0A0M9DHG9</accession>
<dbReference type="PATRIC" id="fig|33935.3.peg.1691"/>